<keyword evidence="1" id="KW-0812">Transmembrane</keyword>
<protein>
    <submittedName>
        <fullName evidence="2">Gluconate transporter</fullName>
    </submittedName>
</protein>
<dbReference type="InterPro" id="IPR003474">
    <property type="entry name" value="Glcn_transporter"/>
</dbReference>
<evidence type="ECO:0000313" key="3">
    <source>
        <dbReference type="Proteomes" id="UP000250443"/>
    </source>
</evidence>
<feature type="transmembrane region" description="Helical" evidence="1">
    <location>
        <begin position="27"/>
        <end position="48"/>
    </location>
</feature>
<evidence type="ECO:0000256" key="1">
    <source>
        <dbReference type="SAM" id="Phobius"/>
    </source>
</evidence>
<reference evidence="2 3" key="1">
    <citation type="submission" date="2018-06" db="EMBL/GenBank/DDBJ databases">
        <authorList>
            <consortium name="Pathogen Informatics"/>
            <person name="Doyle S."/>
        </authorList>
    </citation>
    <scope>NUCLEOTIDE SEQUENCE [LARGE SCALE GENOMIC DNA]</scope>
    <source>
        <strain evidence="2 3">NCTC11842</strain>
    </source>
</reference>
<dbReference type="EMBL" id="UAUF01000016">
    <property type="protein sequence ID" value="SPZ16950.1"/>
    <property type="molecule type" value="Genomic_DNA"/>
</dbReference>
<proteinExistence type="predicted"/>
<sequence>MSHINDAGYWIFTKLAGLNVGDGLRTWTVLTTLLGSLGFILTLLLWPFV</sequence>
<name>A0A2X2FDR5_PSELU</name>
<evidence type="ECO:0000313" key="2">
    <source>
        <dbReference type="EMBL" id="SPZ16950.1"/>
    </source>
</evidence>
<gene>
    <name evidence="2" type="primary">ygbN_2</name>
    <name evidence="2" type="ORF">NCTC11842_05990</name>
</gene>
<accession>A0A2X2FDR5</accession>
<dbReference type="GO" id="GO:0016020">
    <property type="term" value="C:membrane"/>
    <property type="evidence" value="ECO:0007669"/>
    <property type="project" value="InterPro"/>
</dbReference>
<dbReference type="AlphaFoldDB" id="A0A2X2FDR5"/>
<keyword evidence="1" id="KW-0472">Membrane</keyword>
<organism evidence="2 3">
    <name type="scientific">Pseudomonas luteola</name>
    <dbReference type="NCBI Taxonomy" id="47886"/>
    <lineage>
        <taxon>Bacteria</taxon>
        <taxon>Pseudomonadati</taxon>
        <taxon>Pseudomonadota</taxon>
        <taxon>Gammaproteobacteria</taxon>
        <taxon>Pseudomonadales</taxon>
        <taxon>Pseudomonadaceae</taxon>
        <taxon>Pseudomonas</taxon>
    </lineage>
</organism>
<keyword evidence="1" id="KW-1133">Transmembrane helix</keyword>
<dbReference type="GO" id="GO:0015128">
    <property type="term" value="F:gluconate transmembrane transporter activity"/>
    <property type="evidence" value="ECO:0007669"/>
    <property type="project" value="InterPro"/>
</dbReference>
<dbReference type="Pfam" id="PF02447">
    <property type="entry name" value="GntP_permease"/>
    <property type="match status" value="1"/>
</dbReference>
<dbReference type="Proteomes" id="UP000250443">
    <property type="component" value="Unassembled WGS sequence"/>
</dbReference>